<keyword evidence="4" id="KW-1185">Reference proteome</keyword>
<evidence type="ECO:0000256" key="1">
    <source>
        <dbReference type="SAM" id="MobiDB-lite"/>
    </source>
</evidence>
<dbReference type="Proteomes" id="UP000183263">
    <property type="component" value="Unassembled WGS sequence"/>
</dbReference>
<feature type="region of interest" description="Disordered" evidence="1">
    <location>
        <begin position="156"/>
        <end position="179"/>
    </location>
</feature>
<dbReference type="Pfam" id="PF04186">
    <property type="entry name" value="FxsA"/>
    <property type="match status" value="1"/>
</dbReference>
<keyword evidence="2" id="KW-0812">Transmembrane</keyword>
<evidence type="ECO:0000313" key="3">
    <source>
        <dbReference type="EMBL" id="SDI85213.1"/>
    </source>
</evidence>
<protein>
    <submittedName>
        <fullName evidence="3">UPF0716 protein FxsA</fullName>
    </submittedName>
</protein>
<dbReference type="AlphaFoldDB" id="A0A1G8NYA1"/>
<dbReference type="OrthoDB" id="4559973at2"/>
<gene>
    <name evidence="3" type="ORF">SAMN05444695_1125</name>
</gene>
<dbReference type="GO" id="GO:0016020">
    <property type="term" value="C:membrane"/>
    <property type="evidence" value="ECO:0007669"/>
    <property type="project" value="InterPro"/>
</dbReference>
<name>A0A1G8NYA1_9NOCA</name>
<feature type="compositionally biased region" description="Polar residues" evidence="1">
    <location>
        <begin position="169"/>
        <end position="179"/>
    </location>
</feature>
<accession>A0A1G8NYA1</accession>
<evidence type="ECO:0000313" key="4">
    <source>
        <dbReference type="Proteomes" id="UP000183263"/>
    </source>
</evidence>
<dbReference type="PANTHER" id="PTHR35335">
    <property type="entry name" value="UPF0716 PROTEIN FXSA"/>
    <property type="match status" value="1"/>
</dbReference>
<dbReference type="NCBIfam" id="NF008528">
    <property type="entry name" value="PRK11463.1-2"/>
    <property type="match status" value="1"/>
</dbReference>
<dbReference type="InterPro" id="IPR007313">
    <property type="entry name" value="FxsA"/>
</dbReference>
<dbReference type="PANTHER" id="PTHR35335:SF1">
    <property type="entry name" value="UPF0716 PROTEIN FXSA"/>
    <property type="match status" value="1"/>
</dbReference>
<sequence length="179" mass="18408">MYAVLFLLYVFVEVTALIVVGSAIGAVWTVLLLLAGTAVGLILMRSQWRRVVEGFRKAAAGRGEPGTAVADGALVAAGSVLMFVPGLVTSVLGLALLLPPTRWAVRPLAVLLAGRRAAVLVTGANTFGRMRGGYGPGRVVDGDVVEGEVVDEVFEDGVRRGGASDPAPGTSTPGRSVLP</sequence>
<organism evidence="3 4">
    <name type="scientific">Rhodococcus triatomae</name>
    <dbReference type="NCBI Taxonomy" id="300028"/>
    <lineage>
        <taxon>Bacteria</taxon>
        <taxon>Bacillati</taxon>
        <taxon>Actinomycetota</taxon>
        <taxon>Actinomycetes</taxon>
        <taxon>Mycobacteriales</taxon>
        <taxon>Nocardiaceae</taxon>
        <taxon>Rhodococcus</taxon>
    </lineage>
</organism>
<keyword evidence="2" id="KW-0472">Membrane</keyword>
<evidence type="ECO:0000256" key="2">
    <source>
        <dbReference type="SAM" id="Phobius"/>
    </source>
</evidence>
<proteinExistence type="predicted"/>
<feature type="transmembrane region" description="Helical" evidence="2">
    <location>
        <begin position="65"/>
        <end position="88"/>
    </location>
</feature>
<reference evidence="3 4" key="1">
    <citation type="submission" date="2016-10" db="EMBL/GenBank/DDBJ databases">
        <authorList>
            <person name="de Groot N.N."/>
        </authorList>
    </citation>
    <scope>NUCLEOTIDE SEQUENCE [LARGE SCALE GENOMIC DNA]</scope>
    <source>
        <strain evidence="3 4">DSM 44892</strain>
    </source>
</reference>
<dbReference type="EMBL" id="FNDN01000012">
    <property type="protein sequence ID" value="SDI85213.1"/>
    <property type="molecule type" value="Genomic_DNA"/>
</dbReference>
<dbReference type="RefSeq" id="WP_072739135.1">
    <property type="nucleotide sequence ID" value="NZ_CP048813.1"/>
</dbReference>
<keyword evidence="2" id="KW-1133">Transmembrane helix</keyword>